<dbReference type="Proteomes" id="UP001524502">
    <property type="component" value="Unassembled WGS sequence"/>
</dbReference>
<dbReference type="InterPro" id="IPR027417">
    <property type="entry name" value="P-loop_NTPase"/>
</dbReference>
<dbReference type="Pfam" id="PF00176">
    <property type="entry name" value="SNF2-rel_dom"/>
    <property type="match status" value="1"/>
</dbReference>
<dbReference type="InterPro" id="IPR000330">
    <property type="entry name" value="SNF2_N"/>
</dbReference>
<keyword evidence="3" id="KW-1185">Reference proteome</keyword>
<dbReference type="SUPFAM" id="SSF52540">
    <property type="entry name" value="P-loop containing nucleoside triphosphate hydrolases"/>
    <property type="match status" value="1"/>
</dbReference>
<dbReference type="RefSeq" id="WP_256133862.1">
    <property type="nucleotide sequence ID" value="NZ_JANFXK010000094.1"/>
</dbReference>
<dbReference type="Gene3D" id="3.40.50.300">
    <property type="entry name" value="P-loop containing nucleotide triphosphate hydrolases"/>
    <property type="match status" value="1"/>
</dbReference>
<evidence type="ECO:0000259" key="1">
    <source>
        <dbReference type="Pfam" id="PF00176"/>
    </source>
</evidence>
<feature type="domain" description="SNF2 N-terminal" evidence="1">
    <location>
        <begin position="24"/>
        <end position="144"/>
    </location>
</feature>
<feature type="non-terminal residue" evidence="2">
    <location>
        <position position="150"/>
    </location>
</feature>
<reference evidence="2 3" key="1">
    <citation type="submission" date="2022-06" db="EMBL/GenBank/DDBJ databases">
        <title>Isolation of gut microbiota from human fecal samples.</title>
        <authorList>
            <person name="Pamer E.G."/>
            <person name="Barat B."/>
            <person name="Waligurski E."/>
            <person name="Medina S."/>
            <person name="Paddock L."/>
            <person name="Mostad J."/>
        </authorList>
    </citation>
    <scope>NUCLEOTIDE SEQUENCE [LARGE SCALE GENOMIC DNA]</scope>
    <source>
        <strain evidence="2 3">SL.3.17</strain>
    </source>
</reference>
<evidence type="ECO:0000313" key="2">
    <source>
        <dbReference type="EMBL" id="MCQ4638667.1"/>
    </source>
</evidence>
<gene>
    <name evidence="2" type="ORF">NE619_18230</name>
</gene>
<evidence type="ECO:0000313" key="3">
    <source>
        <dbReference type="Proteomes" id="UP001524502"/>
    </source>
</evidence>
<dbReference type="EMBL" id="JANFXK010000094">
    <property type="protein sequence ID" value="MCQ4638667.1"/>
    <property type="molecule type" value="Genomic_DNA"/>
</dbReference>
<comment type="caution">
    <text evidence="2">The sequence shown here is derived from an EMBL/GenBank/DDBJ whole genome shotgun (WGS) entry which is preliminary data.</text>
</comment>
<accession>A0ABT1RU09</accession>
<sequence>MRFQPHPYQQYCIQRMITDPAIGLFLDMGLGKTVITLTAINDLKYNRFQVSKVLVIAPKKVAEATWSKEAEKWDHLSLLRIMPVLGSRQKRIRALNTPADVYVINRENVQWIVDYYRNAWPFDMVVIDELTSFKSHKAKRFKSLTWVRKS</sequence>
<protein>
    <submittedName>
        <fullName evidence="2">SNF2-related protein</fullName>
    </submittedName>
</protein>
<proteinExistence type="predicted"/>
<name>A0ABT1RU09_9FIRM</name>
<organism evidence="2 3">
    <name type="scientific">Anaerovorax odorimutans</name>
    <dbReference type="NCBI Taxonomy" id="109327"/>
    <lineage>
        <taxon>Bacteria</taxon>
        <taxon>Bacillati</taxon>
        <taxon>Bacillota</taxon>
        <taxon>Clostridia</taxon>
        <taxon>Peptostreptococcales</taxon>
        <taxon>Anaerovoracaceae</taxon>
        <taxon>Anaerovorax</taxon>
    </lineage>
</organism>